<protein>
    <submittedName>
        <fullName evidence="1">Uncharacterized protein</fullName>
    </submittedName>
</protein>
<name>A0AAD4KJA0_9EURO</name>
<evidence type="ECO:0000313" key="2">
    <source>
        <dbReference type="Proteomes" id="UP001201262"/>
    </source>
</evidence>
<keyword evidence="2" id="KW-1185">Reference proteome</keyword>
<dbReference type="RefSeq" id="XP_046066119.1">
    <property type="nucleotide sequence ID" value="XM_046212268.1"/>
</dbReference>
<sequence>MIDTFECLIASLAETLNGAEVPCILWGQCLLNIHGIASSIDSIDFVVPTAYLNEASKALDNFRGLVPCTYGHDCLWSPKKRKAEEPPYHLHLEASTVTVALYVQARILWFLPEIGSCLTLEEQQLYLLPRLILASNSTALPPRRPDRGSGFFMSGKYPVIVPRLCLLMETFMRLYIRDKKKREGAYARTVIRLLTPYVENEEHPGSVEISDLVRRHYETLARGDELVLPRAP</sequence>
<evidence type="ECO:0000313" key="1">
    <source>
        <dbReference type="EMBL" id="KAH8689836.1"/>
    </source>
</evidence>
<dbReference type="Proteomes" id="UP001201262">
    <property type="component" value="Unassembled WGS sequence"/>
</dbReference>
<reference evidence="1" key="1">
    <citation type="submission" date="2021-12" db="EMBL/GenBank/DDBJ databases">
        <title>Convergent genome expansion in fungi linked to evolution of root-endophyte symbiosis.</title>
        <authorList>
            <consortium name="DOE Joint Genome Institute"/>
            <person name="Ke Y.-H."/>
            <person name="Bonito G."/>
            <person name="Liao H.-L."/>
            <person name="Looney B."/>
            <person name="Rojas-Flechas A."/>
            <person name="Nash J."/>
            <person name="Hameed K."/>
            <person name="Schadt C."/>
            <person name="Martin F."/>
            <person name="Crous P.W."/>
            <person name="Miettinen O."/>
            <person name="Magnuson J.K."/>
            <person name="Labbe J."/>
            <person name="Jacobson D."/>
            <person name="Doktycz M.J."/>
            <person name="Veneault-Fourrey C."/>
            <person name="Kuo A."/>
            <person name="Mondo S."/>
            <person name="Calhoun S."/>
            <person name="Riley R."/>
            <person name="Ohm R."/>
            <person name="LaButti K."/>
            <person name="Andreopoulos B."/>
            <person name="Pangilinan J."/>
            <person name="Nolan M."/>
            <person name="Tritt A."/>
            <person name="Clum A."/>
            <person name="Lipzen A."/>
            <person name="Daum C."/>
            <person name="Barry K."/>
            <person name="Grigoriev I.V."/>
            <person name="Vilgalys R."/>
        </authorList>
    </citation>
    <scope>NUCLEOTIDE SEQUENCE</scope>
    <source>
        <strain evidence="1">PMI_201</strain>
    </source>
</reference>
<comment type="caution">
    <text evidence="1">The sequence shown here is derived from an EMBL/GenBank/DDBJ whole genome shotgun (WGS) entry which is preliminary data.</text>
</comment>
<proteinExistence type="predicted"/>
<dbReference type="EMBL" id="JAJTJA010000014">
    <property type="protein sequence ID" value="KAH8689836.1"/>
    <property type="molecule type" value="Genomic_DNA"/>
</dbReference>
<organism evidence="1 2">
    <name type="scientific">Talaromyces proteolyticus</name>
    <dbReference type="NCBI Taxonomy" id="1131652"/>
    <lineage>
        <taxon>Eukaryota</taxon>
        <taxon>Fungi</taxon>
        <taxon>Dikarya</taxon>
        <taxon>Ascomycota</taxon>
        <taxon>Pezizomycotina</taxon>
        <taxon>Eurotiomycetes</taxon>
        <taxon>Eurotiomycetidae</taxon>
        <taxon>Eurotiales</taxon>
        <taxon>Trichocomaceae</taxon>
        <taxon>Talaromyces</taxon>
        <taxon>Talaromyces sect. Bacilispori</taxon>
    </lineage>
</organism>
<gene>
    <name evidence="1" type="ORF">BGW36DRAFT_307791</name>
</gene>
<dbReference type="AlphaFoldDB" id="A0AAD4KJA0"/>
<dbReference type="GeneID" id="70242555"/>
<accession>A0AAD4KJA0</accession>